<name>A0A090WZZ8_9FLAO</name>
<gene>
    <name evidence="1" type="ORF">JCM19274_199</name>
</gene>
<protein>
    <submittedName>
        <fullName evidence="1">Uncharacterized protein</fullName>
    </submittedName>
</protein>
<organism evidence="1 2">
    <name type="scientific">Algibacter lectus</name>
    <dbReference type="NCBI Taxonomy" id="221126"/>
    <lineage>
        <taxon>Bacteria</taxon>
        <taxon>Pseudomonadati</taxon>
        <taxon>Bacteroidota</taxon>
        <taxon>Flavobacteriia</taxon>
        <taxon>Flavobacteriales</taxon>
        <taxon>Flavobacteriaceae</taxon>
        <taxon>Algibacter</taxon>
    </lineage>
</organism>
<dbReference type="Proteomes" id="UP000029643">
    <property type="component" value="Unassembled WGS sequence"/>
</dbReference>
<evidence type="ECO:0000313" key="1">
    <source>
        <dbReference type="EMBL" id="GAL82521.1"/>
    </source>
</evidence>
<dbReference type="AlphaFoldDB" id="A0A090WZZ8"/>
<proteinExistence type="predicted"/>
<reference evidence="1 2" key="1">
    <citation type="journal article" date="2014" name="Genome Announc.">
        <title>Draft Genome Sequences of Marine Flavobacterium Algibacter lectus Strains SS8 and NR4.</title>
        <authorList>
            <person name="Takatani N."/>
            <person name="Nakanishi M."/>
            <person name="Meirelles P."/>
            <person name="Mino S."/>
            <person name="Suda W."/>
            <person name="Oshima K."/>
            <person name="Hattori M."/>
            <person name="Ohkuma M."/>
            <person name="Hosokawa M."/>
            <person name="Miyashita K."/>
            <person name="Thompson F.L."/>
            <person name="Niwa A."/>
            <person name="Sawabe T."/>
            <person name="Sawabe T."/>
        </authorList>
    </citation>
    <scope>NUCLEOTIDE SEQUENCE [LARGE SCALE GENOMIC DNA]</scope>
    <source>
        <strain evidence="2">JCM19274</strain>
    </source>
</reference>
<sequence>MHSHFSIFNLELGCFIAHEKKHIDKIKMLIKKYVFSLEIYLLSFIDDN</sequence>
<accession>A0A090WZZ8</accession>
<dbReference type="EMBL" id="BBNU01000032">
    <property type="protein sequence ID" value="GAL82521.1"/>
    <property type="molecule type" value="Genomic_DNA"/>
</dbReference>
<comment type="caution">
    <text evidence="1">The sequence shown here is derived from an EMBL/GenBank/DDBJ whole genome shotgun (WGS) entry which is preliminary data.</text>
</comment>
<evidence type="ECO:0000313" key="2">
    <source>
        <dbReference type="Proteomes" id="UP000029643"/>
    </source>
</evidence>